<accession>A0A2V1CY95</accession>
<name>A0A2V1CY95_9PLEO</name>
<dbReference type="Proteomes" id="UP000244855">
    <property type="component" value="Unassembled WGS sequence"/>
</dbReference>
<protein>
    <submittedName>
        <fullName evidence="1">Uncharacterized protein</fullName>
    </submittedName>
</protein>
<reference evidence="1 2" key="1">
    <citation type="journal article" date="2018" name="Sci. Rep.">
        <title>Comparative genomics provides insights into the lifestyle and reveals functional heterogeneity of dark septate endophytic fungi.</title>
        <authorList>
            <person name="Knapp D.G."/>
            <person name="Nemeth J.B."/>
            <person name="Barry K."/>
            <person name="Hainaut M."/>
            <person name="Henrissat B."/>
            <person name="Johnson J."/>
            <person name="Kuo A."/>
            <person name="Lim J.H.P."/>
            <person name="Lipzen A."/>
            <person name="Nolan M."/>
            <person name="Ohm R.A."/>
            <person name="Tamas L."/>
            <person name="Grigoriev I.V."/>
            <person name="Spatafora J.W."/>
            <person name="Nagy L.G."/>
            <person name="Kovacs G.M."/>
        </authorList>
    </citation>
    <scope>NUCLEOTIDE SEQUENCE [LARGE SCALE GENOMIC DNA]</scope>
    <source>
        <strain evidence="1 2">DSE2036</strain>
    </source>
</reference>
<dbReference type="EMBL" id="KZ806182">
    <property type="protein sequence ID" value="PVH90631.1"/>
    <property type="molecule type" value="Genomic_DNA"/>
</dbReference>
<evidence type="ECO:0000313" key="1">
    <source>
        <dbReference type="EMBL" id="PVH90631.1"/>
    </source>
</evidence>
<proteinExistence type="predicted"/>
<dbReference type="AlphaFoldDB" id="A0A2V1CY95"/>
<gene>
    <name evidence="1" type="ORF">DM02DRAFT_620922</name>
</gene>
<keyword evidence="2" id="KW-1185">Reference proteome</keyword>
<feature type="non-terminal residue" evidence="1">
    <location>
        <position position="69"/>
    </location>
</feature>
<sequence>MAYLQRFKQRQHPTRCFKCFEYSGHLANRRANETREQTCTSHTTRCAACSKTHQNTDPGCPVYHEKRRV</sequence>
<organism evidence="1 2">
    <name type="scientific">Periconia macrospinosa</name>
    <dbReference type="NCBI Taxonomy" id="97972"/>
    <lineage>
        <taxon>Eukaryota</taxon>
        <taxon>Fungi</taxon>
        <taxon>Dikarya</taxon>
        <taxon>Ascomycota</taxon>
        <taxon>Pezizomycotina</taxon>
        <taxon>Dothideomycetes</taxon>
        <taxon>Pleosporomycetidae</taxon>
        <taxon>Pleosporales</taxon>
        <taxon>Massarineae</taxon>
        <taxon>Periconiaceae</taxon>
        <taxon>Periconia</taxon>
    </lineage>
</organism>
<evidence type="ECO:0000313" key="2">
    <source>
        <dbReference type="Proteomes" id="UP000244855"/>
    </source>
</evidence>